<evidence type="ECO:0000313" key="2">
    <source>
        <dbReference type="EMBL" id="MBD8512874.1"/>
    </source>
</evidence>
<gene>
    <name evidence="2" type="ORF">IFO68_09245</name>
</gene>
<organism evidence="2 3">
    <name type="scientific">Photobacterium arenosum</name>
    <dbReference type="NCBI Taxonomy" id="2774143"/>
    <lineage>
        <taxon>Bacteria</taxon>
        <taxon>Pseudomonadati</taxon>
        <taxon>Pseudomonadota</taxon>
        <taxon>Gammaproteobacteria</taxon>
        <taxon>Vibrionales</taxon>
        <taxon>Vibrionaceae</taxon>
        <taxon>Photobacterium</taxon>
    </lineage>
</organism>
<proteinExistence type="predicted"/>
<comment type="caution">
    <text evidence="2">The sequence shown here is derived from an EMBL/GenBank/DDBJ whole genome shotgun (WGS) entry which is preliminary data.</text>
</comment>
<accession>A0ABR9BJZ0</accession>
<dbReference type="Proteomes" id="UP000649768">
    <property type="component" value="Unassembled WGS sequence"/>
</dbReference>
<evidence type="ECO:0000259" key="1">
    <source>
        <dbReference type="PROSITE" id="PS51186"/>
    </source>
</evidence>
<name>A0ABR9BJZ0_9GAMM</name>
<dbReference type="InterPro" id="IPR016181">
    <property type="entry name" value="Acyl_CoA_acyltransferase"/>
</dbReference>
<dbReference type="RefSeq" id="WP_192015629.1">
    <property type="nucleotide sequence ID" value="NZ_JACYTP010000004.1"/>
</dbReference>
<dbReference type="InterPro" id="IPR000182">
    <property type="entry name" value="GNAT_dom"/>
</dbReference>
<evidence type="ECO:0000313" key="3">
    <source>
        <dbReference type="Proteomes" id="UP000649768"/>
    </source>
</evidence>
<dbReference type="PROSITE" id="PS51186">
    <property type="entry name" value="GNAT"/>
    <property type="match status" value="1"/>
</dbReference>
<dbReference type="Gene3D" id="3.40.630.30">
    <property type="match status" value="1"/>
</dbReference>
<reference evidence="2 3" key="1">
    <citation type="submission" date="2020-09" db="EMBL/GenBank/DDBJ databases">
        <title>Photobacterium sp. CAU 1568 isolated from sand of Sido Beach.</title>
        <authorList>
            <person name="Kim W."/>
        </authorList>
    </citation>
    <scope>NUCLEOTIDE SEQUENCE [LARGE SCALE GENOMIC DNA]</scope>
    <source>
        <strain evidence="2 3">CAU 1568</strain>
    </source>
</reference>
<keyword evidence="3" id="KW-1185">Reference proteome</keyword>
<dbReference type="Pfam" id="PF00583">
    <property type="entry name" value="Acetyltransf_1"/>
    <property type="match status" value="1"/>
</dbReference>
<sequence>MEVSLKQIDLGSRNILENLFSYYVYDMSEFMGWGPNSEGLYAFNSETLDSYWKEASHVPYFIYVDKEIAGFALVRNYSIEPEIFDIEQYFVLRKFKGKGVGKKALLAVVANHPGKWQIRVLKENEAALKFWDSAVKNIVGSRYDVSLDIDVDLEMYFIRFEAVS</sequence>
<dbReference type="EMBL" id="JACYTP010000004">
    <property type="protein sequence ID" value="MBD8512874.1"/>
    <property type="molecule type" value="Genomic_DNA"/>
</dbReference>
<protein>
    <submittedName>
        <fullName evidence="2">GNAT family N-acetyltransferase</fullName>
    </submittedName>
</protein>
<dbReference type="SUPFAM" id="SSF55729">
    <property type="entry name" value="Acyl-CoA N-acyltransferases (Nat)"/>
    <property type="match status" value="1"/>
</dbReference>
<feature type="domain" description="N-acetyltransferase" evidence="1">
    <location>
        <begin position="20"/>
        <end position="164"/>
    </location>
</feature>